<name>A0A0J1H6U2_9GAMM</name>
<dbReference type="FunFam" id="3.30.420.140:FF:000001">
    <property type="entry name" value="RNA-binding transcriptional accessory protein"/>
    <property type="match status" value="1"/>
</dbReference>
<dbReference type="SUPFAM" id="SSF47781">
    <property type="entry name" value="RuvA domain 2-like"/>
    <property type="match status" value="2"/>
</dbReference>
<dbReference type="InterPro" id="IPR003029">
    <property type="entry name" value="S1_domain"/>
</dbReference>
<dbReference type="InterPro" id="IPR044146">
    <property type="entry name" value="S1_Tex"/>
</dbReference>
<organism evidence="3 4">
    <name type="scientific">Photobacterium aquae</name>
    <dbReference type="NCBI Taxonomy" id="1195763"/>
    <lineage>
        <taxon>Bacteria</taxon>
        <taxon>Pseudomonadati</taxon>
        <taxon>Pseudomonadota</taxon>
        <taxon>Gammaproteobacteria</taxon>
        <taxon>Vibrionales</taxon>
        <taxon>Vibrionaceae</taxon>
        <taxon>Photobacterium</taxon>
    </lineage>
</organism>
<dbReference type="CDD" id="cd05685">
    <property type="entry name" value="S1_Tex"/>
    <property type="match status" value="1"/>
</dbReference>
<dbReference type="Pfam" id="PF09371">
    <property type="entry name" value="Tex_N"/>
    <property type="match status" value="1"/>
</dbReference>
<dbReference type="Gene3D" id="2.40.50.140">
    <property type="entry name" value="Nucleic acid-binding proteins"/>
    <property type="match status" value="1"/>
</dbReference>
<dbReference type="Gene3D" id="1.10.150.310">
    <property type="entry name" value="Tex RuvX-like domain-like"/>
    <property type="match status" value="1"/>
</dbReference>
<dbReference type="GO" id="GO:0005829">
    <property type="term" value="C:cytosol"/>
    <property type="evidence" value="ECO:0007669"/>
    <property type="project" value="TreeGrafter"/>
</dbReference>
<evidence type="ECO:0000259" key="2">
    <source>
        <dbReference type="PROSITE" id="PS50126"/>
    </source>
</evidence>
<evidence type="ECO:0000313" key="3">
    <source>
        <dbReference type="EMBL" id="KLV07414.1"/>
    </source>
</evidence>
<dbReference type="SUPFAM" id="SSF53098">
    <property type="entry name" value="Ribonuclease H-like"/>
    <property type="match status" value="1"/>
</dbReference>
<dbReference type="InterPro" id="IPR023319">
    <property type="entry name" value="Tex-like_HTH_dom_sf"/>
</dbReference>
<feature type="compositionally biased region" description="Low complexity" evidence="1">
    <location>
        <begin position="757"/>
        <end position="776"/>
    </location>
</feature>
<dbReference type="Pfam" id="PF16921">
    <property type="entry name" value="Tex_YqgF"/>
    <property type="match status" value="1"/>
</dbReference>
<dbReference type="InterPro" id="IPR032639">
    <property type="entry name" value="Tex_YqgF"/>
</dbReference>
<dbReference type="GO" id="GO:0003729">
    <property type="term" value="F:mRNA binding"/>
    <property type="evidence" value="ECO:0007669"/>
    <property type="project" value="UniProtKB-ARBA"/>
</dbReference>
<keyword evidence="4" id="KW-1185">Reference proteome</keyword>
<evidence type="ECO:0000313" key="4">
    <source>
        <dbReference type="Proteomes" id="UP000036097"/>
    </source>
</evidence>
<reference evidence="3 4" key="1">
    <citation type="submission" date="2015-05" db="EMBL/GenBank/DDBJ databases">
        <title>Photobacterium galathea sp. nov.</title>
        <authorList>
            <person name="Machado H."/>
            <person name="Gram L."/>
        </authorList>
    </citation>
    <scope>NUCLEOTIDE SEQUENCE [LARGE SCALE GENOMIC DNA]</scope>
    <source>
        <strain evidence="3 4">CGMCC 1.12159</strain>
    </source>
</reference>
<dbReference type="AlphaFoldDB" id="A0A0J1H6U2"/>
<dbReference type="InterPro" id="IPR055179">
    <property type="entry name" value="Tex-like_central_region"/>
</dbReference>
<dbReference type="PROSITE" id="PS50126">
    <property type="entry name" value="S1"/>
    <property type="match status" value="1"/>
</dbReference>
<dbReference type="GO" id="GO:0006412">
    <property type="term" value="P:translation"/>
    <property type="evidence" value="ECO:0007669"/>
    <property type="project" value="TreeGrafter"/>
</dbReference>
<dbReference type="FunFam" id="2.40.50.140:FF:000051">
    <property type="entry name" value="RNA-binding transcriptional accessory protein"/>
    <property type="match status" value="1"/>
</dbReference>
<dbReference type="Pfam" id="PF22706">
    <property type="entry name" value="Tex_central_region"/>
    <property type="match status" value="1"/>
</dbReference>
<dbReference type="OrthoDB" id="9804714at2"/>
<dbReference type="EMBL" id="LDOT01000005">
    <property type="protein sequence ID" value="KLV07414.1"/>
    <property type="molecule type" value="Genomic_DNA"/>
</dbReference>
<dbReference type="InterPro" id="IPR023323">
    <property type="entry name" value="Tex-like_dom_sf"/>
</dbReference>
<dbReference type="FunFam" id="1.10.150.310:FF:000001">
    <property type="entry name" value="RNA-binding transcriptional accessory protein"/>
    <property type="match status" value="1"/>
</dbReference>
<dbReference type="Gene3D" id="1.10.10.650">
    <property type="entry name" value="RuvA domain 2-like"/>
    <property type="match status" value="1"/>
</dbReference>
<dbReference type="PANTHER" id="PTHR10724">
    <property type="entry name" value="30S RIBOSOMAL PROTEIN S1"/>
    <property type="match status" value="1"/>
</dbReference>
<gene>
    <name evidence="3" type="ORF">ABT56_04945</name>
</gene>
<dbReference type="SUPFAM" id="SSF50249">
    <property type="entry name" value="Nucleic acid-binding proteins"/>
    <property type="match status" value="1"/>
</dbReference>
<dbReference type="InterPro" id="IPR037027">
    <property type="entry name" value="YqgF/RNaseH-like_dom_sf"/>
</dbReference>
<sequence>MSNTINQTIAQELAVRQQQVTAAITLLDDGNTVPFIARYRKEVTGGLDDTQLRTLESRLGYLREMEDRRQVILKSITEQGKLTAELEAAINTADSKTRLEDLYLPYKPKRRTKGQIAIEAGLEPLADSLWNNAGQQPEHAADAFVDADKGISDTKAALDGARAILMERFAEDAGLLEKIRRQLQNNAELTSRVVAGKEEEGAKFKDYFEYNETLKRIPSHRALALFRGRNEGILQVSLNADPGQDENVRGSYCEVMIAEHYGVSLGTQPADSWRKQVISWAWRIKILMHMETELMAALREKAEDGAMQVFADNLKDLLMAAPAGPRVTLALDPGLRTGCKVAVVDATGKLLDTATIYPHTAKARVAEAEATVLALLNKHHVDLIAIGNGTASRETDSFVAALLKANNLKIQSVMVSEAGASVYSASELAANEFPNLDVSLRGAVSIGRRLQDPLAELVKIDPKSIGVGQYQHDVSQSMLAKRLDAVVEDCVNAVGVDVNTASPALLTRVAGLNPTIAQNIVSYRDENGRFDSRTTLKKVSRLGPKAFEQCAGFLRIMGGKNPLDSSAVHPESYAVVKNIAAANGKPLDAIIGNSEFLRGLKAADYTDEQFGLPTVTDIIGELDKPGRDPRPEFKTATFADGVNEVKDLIPGMVLEGVITNVTNFGAFVDVGVHQDGLVHISALSDKFVSDPREVVKAGDIVKVKVMEVDLQRNRIGMSMRLGDEPGQDKPARKAQEPRPAAGSNRSPRQSTPRQQDNGGNAMGGAFAAAFANAKKK</sequence>
<dbReference type="Gene3D" id="3.30.420.140">
    <property type="entry name" value="YqgF/RNase H-like domain"/>
    <property type="match status" value="1"/>
</dbReference>
<dbReference type="InterPro" id="IPR006641">
    <property type="entry name" value="YqgF/RNaseH-like_dom"/>
</dbReference>
<feature type="domain" description="S1 motif" evidence="2">
    <location>
        <begin position="651"/>
        <end position="720"/>
    </location>
</feature>
<dbReference type="InterPro" id="IPR041692">
    <property type="entry name" value="HHH_9"/>
</dbReference>
<dbReference type="PATRIC" id="fig|1195763.3.peg.1047"/>
<dbReference type="InterPro" id="IPR050437">
    <property type="entry name" value="Ribos_protein_bS1-like"/>
</dbReference>
<accession>A0A0J1H6U2</accession>
<dbReference type="FunFam" id="1.10.10.650:FF:000001">
    <property type="entry name" value="S1 RNA-binding domain 1"/>
    <property type="match status" value="1"/>
</dbReference>
<dbReference type="InterPro" id="IPR012340">
    <property type="entry name" value="NA-bd_OB-fold"/>
</dbReference>
<dbReference type="SMART" id="SM00316">
    <property type="entry name" value="S1"/>
    <property type="match status" value="1"/>
</dbReference>
<evidence type="ECO:0000256" key="1">
    <source>
        <dbReference type="SAM" id="MobiDB-lite"/>
    </source>
</evidence>
<protein>
    <submittedName>
        <fullName evidence="3">Transcription accessory protein</fullName>
    </submittedName>
</protein>
<dbReference type="Pfam" id="PF12836">
    <property type="entry name" value="HHH_3"/>
    <property type="match status" value="1"/>
</dbReference>
<dbReference type="InterPro" id="IPR012337">
    <property type="entry name" value="RNaseH-like_sf"/>
</dbReference>
<comment type="caution">
    <text evidence="3">The sequence shown here is derived from an EMBL/GenBank/DDBJ whole genome shotgun (WGS) entry which is preliminary data.</text>
</comment>
<dbReference type="InterPro" id="IPR018974">
    <property type="entry name" value="Tex-like_N"/>
</dbReference>
<proteinExistence type="predicted"/>
<dbReference type="PANTHER" id="PTHR10724:SF10">
    <property type="entry name" value="S1 RNA-BINDING DOMAIN-CONTAINING PROTEIN 1"/>
    <property type="match status" value="1"/>
</dbReference>
<dbReference type="Gene3D" id="1.10.3500.10">
    <property type="entry name" value="Tex N-terminal region-like"/>
    <property type="match status" value="1"/>
</dbReference>
<dbReference type="GO" id="GO:0006139">
    <property type="term" value="P:nucleobase-containing compound metabolic process"/>
    <property type="evidence" value="ECO:0007669"/>
    <property type="project" value="InterPro"/>
</dbReference>
<dbReference type="GO" id="GO:0003735">
    <property type="term" value="F:structural constituent of ribosome"/>
    <property type="evidence" value="ECO:0007669"/>
    <property type="project" value="TreeGrafter"/>
</dbReference>
<dbReference type="STRING" id="1195763.ABT56_04945"/>
<dbReference type="Pfam" id="PF17674">
    <property type="entry name" value="HHH_9"/>
    <property type="match status" value="1"/>
</dbReference>
<feature type="region of interest" description="Disordered" evidence="1">
    <location>
        <begin position="716"/>
        <end position="776"/>
    </location>
</feature>
<dbReference type="SMART" id="SM00732">
    <property type="entry name" value="YqgFc"/>
    <property type="match status" value="1"/>
</dbReference>
<dbReference type="Proteomes" id="UP000036097">
    <property type="component" value="Unassembled WGS sequence"/>
</dbReference>
<dbReference type="Pfam" id="PF00575">
    <property type="entry name" value="S1"/>
    <property type="match status" value="1"/>
</dbReference>
<dbReference type="SUPFAM" id="SSF158832">
    <property type="entry name" value="Tex N-terminal region-like"/>
    <property type="match status" value="1"/>
</dbReference>
<dbReference type="InterPro" id="IPR010994">
    <property type="entry name" value="RuvA_2-like"/>
</dbReference>
<feature type="compositionally biased region" description="Polar residues" evidence="1">
    <location>
        <begin position="743"/>
        <end position="756"/>
    </location>
</feature>
<feature type="compositionally biased region" description="Basic and acidic residues" evidence="1">
    <location>
        <begin position="721"/>
        <end position="736"/>
    </location>
</feature>
<dbReference type="RefSeq" id="WP_047877756.1">
    <property type="nucleotide sequence ID" value="NZ_LDOT01000005.1"/>
</dbReference>